<dbReference type="InterPro" id="IPR050740">
    <property type="entry name" value="Aldehyde_DH_Superfamily"/>
</dbReference>
<feature type="domain" description="Aldehyde dehydrogenase" evidence="5">
    <location>
        <begin position="25"/>
        <end position="483"/>
    </location>
</feature>
<evidence type="ECO:0000256" key="2">
    <source>
        <dbReference type="ARBA" id="ARBA00023002"/>
    </source>
</evidence>
<keyword evidence="7" id="KW-1185">Reference proteome</keyword>
<dbReference type="InterPro" id="IPR029510">
    <property type="entry name" value="Ald_DH_CS_GLU"/>
</dbReference>
<keyword evidence="2 4" id="KW-0560">Oxidoreductase</keyword>
<feature type="active site" evidence="3">
    <location>
        <position position="261"/>
    </location>
</feature>
<dbReference type="InterPro" id="IPR016160">
    <property type="entry name" value="Ald_DH_CS_CYS"/>
</dbReference>
<dbReference type="InterPro" id="IPR016161">
    <property type="entry name" value="Ald_DH/histidinol_DH"/>
</dbReference>
<protein>
    <submittedName>
        <fullName evidence="6">NAD-dependent succinate-semialdehyde dehydrogenase</fullName>
    </submittedName>
</protein>
<dbReference type="Gene3D" id="3.40.309.10">
    <property type="entry name" value="Aldehyde Dehydrogenase, Chain A, domain 2"/>
    <property type="match status" value="1"/>
</dbReference>
<dbReference type="FunFam" id="3.40.605.10:FF:000007">
    <property type="entry name" value="NAD/NADP-dependent betaine aldehyde dehydrogenase"/>
    <property type="match status" value="1"/>
</dbReference>
<evidence type="ECO:0000313" key="6">
    <source>
        <dbReference type="EMBL" id="NKY17498.1"/>
    </source>
</evidence>
<proteinExistence type="inferred from homology"/>
<dbReference type="InterPro" id="IPR015590">
    <property type="entry name" value="Aldehyde_DH_dom"/>
</dbReference>
<dbReference type="RefSeq" id="WP_168544586.1">
    <property type="nucleotide sequence ID" value="NZ_BAAAKS010000002.1"/>
</dbReference>
<dbReference type="GO" id="GO:0009450">
    <property type="term" value="P:gamma-aminobutyric acid catabolic process"/>
    <property type="evidence" value="ECO:0007669"/>
    <property type="project" value="TreeGrafter"/>
</dbReference>
<dbReference type="PROSITE" id="PS00687">
    <property type="entry name" value="ALDEHYDE_DEHYDR_GLU"/>
    <property type="match status" value="1"/>
</dbReference>
<comment type="similarity">
    <text evidence="1 4">Belongs to the aldehyde dehydrogenase family.</text>
</comment>
<dbReference type="FunFam" id="3.40.309.10:FF:000004">
    <property type="entry name" value="Succinate-semialdehyde dehydrogenase I"/>
    <property type="match status" value="1"/>
</dbReference>
<evidence type="ECO:0000313" key="7">
    <source>
        <dbReference type="Proteomes" id="UP000582646"/>
    </source>
</evidence>
<evidence type="ECO:0000256" key="1">
    <source>
        <dbReference type="ARBA" id="ARBA00009986"/>
    </source>
</evidence>
<dbReference type="PROSITE" id="PS00070">
    <property type="entry name" value="ALDEHYDE_DEHYDR_CYS"/>
    <property type="match status" value="1"/>
</dbReference>
<dbReference type="Gene3D" id="3.40.605.10">
    <property type="entry name" value="Aldehyde Dehydrogenase, Chain A, domain 1"/>
    <property type="match status" value="1"/>
</dbReference>
<dbReference type="InterPro" id="IPR016163">
    <property type="entry name" value="Ald_DH_C"/>
</dbReference>
<gene>
    <name evidence="6" type="ORF">HF999_03795</name>
</gene>
<dbReference type="AlphaFoldDB" id="A0A846WWG1"/>
<dbReference type="SUPFAM" id="SSF53720">
    <property type="entry name" value="ALDH-like"/>
    <property type="match status" value="1"/>
</dbReference>
<dbReference type="CDD" id="cd07103">
    <property type="entry name" value="ALDH_F5_SSADH_GabD"/>
    <property type="match status" value="1"/>
</dbReference>
<dbReference type="InterPro" id="IPR016162">
    <property type="entry name" value="Ald_DH_N"/>
</dbReference>
<evidence type="ECO:0000256" key="4">
    <source>
        <dbReference type="RuleBase" id="RU003345"/>
    </source>
</evidence>
<dbReference type="Pfam" id="PF00171">
    <property type="entry name" value="Aldedh"/>
    <property type="match status" value="1"/>
</dbReference>
<dbReference type="Proteomes" id="UP000582646">
    <property type="component" value="Unassembled WGS sequence"/>
</dbReference>
<dbReference type="EMBL" id="JAAXOQ010000003">
    <property type="protein sequence ID" value="NKY17498.1"/>
    <property type="molecule type" value="Genomic_DNA"/>
</dbReference>
<reference evidence="6 7" key="1">
    <citation type="submission" date="2020-04" db="EMBL/GenBank/DDBJ databases">
        <title>MicrobeNet Type strains.</title>
        <authorList>
            <person name="Nicholson A.C."/>
        </authorList>
    </citation>
    <scope>NUCLEOTIDE SEQUENCE [LARGE SCALE GENOMIC DNA]</scope>
    <source>
        <strain evidence="6 7">DSM 44113</strain>
    </source>
</reference>
<dbReference type="PANTHER" id="PTHR43353">
    <property type="entry name" value="SUCCINATE-SEMIALDEHYDE DEHYDROGENASE, MITOCHONDRIAL"/>
    <property type="match status" value="1"/>
</dbReference>
<evidence type="ECO:0000259" key="5">
    <source>
        <dbReference type="Pfam" id="PF00171"/>
    </source>
</evidence>
<dbReference type="GO" id="GO:0004777">
    <property type="term" value="F:succinate-semialdehyde dehydrogenase (NAD+) activity"/>
    <property type="evidence" value="ECO:0007669"/>
    <property type="project" value="TreeGrafter"/>
</dbReference>
<comment type="caution">
    <text evidence="6">The sequence shown here is derived from an EMBL/GenBank/DDBJ whole genome shotgun (WGS) entry which is preliminary data.</text>
</comment>
<dbReference type="PANTHER" id="PTHR43353:SF5">
    <property type="entry name" value="SUCCINATE-SEMIALDEHYDE DEHYDROGENASE, MITOCHONDRIAL"/>
    <property type="match status" value="1"/>
</dbReference>
<name>A0A846WWG1_9ACTN</name>
<organism evidence="6 7">
    <name type="scientific">Tsukamurella spumae</name>
    <dbReference type="NCBI Taxonomy" id="44753"/>
    <lineage>
        <taxon>Bacteria</taxon>
        <taxon>Bacillati</taxon>
        <taxon>Actinomycetota</taxon>
        <taxon>Actinomycetes</taxon>
        <taxon>Mycobacteriales</taxon>
        <taxon>Tsukamurellaceae</taxon>
        <taxon>Tsukamurella</taxon>
    </lineage>
</organism>
<sequence length="487" mass="50789">MATEQRIRDLLDSVPTGIFVNGAFRDSSSGATFPVHDPATEEVLIEVADATAEDGAAALDAAVAAGPAWAAAPARERAEILRAAYAGLVARTDDFALLMTLEMGKALPESANEVRYGAEFFRWFSEEAVRIAGRYTPAPAGTGRILVSKAPVGPCLAITPWNFPLAMGTRKLGPALAAGATMLVKPAGLTPLTMLLLAEVLKDAGVPDGVVSVLPTSKSSALTGPLLRDPRLRKLTFTGSTEVGRTLIEQSAPGVLRTSMELGGNAPFVVFDDADVDHAVAQAVLAKLRNGGEACTAANRFHVHESVIGEFTDKLVEAMGAYVLGPGVQDGVTIGPLISADQQNIVSELVQDAVAKGATLRLGGVAPEGPGHFFPPTVLADVPADARILSEEVFGPVAPIVPFSDEDEAVTAANATEYGLVSYVFTRDLDRALRLSDRLDSGMVGVNRGVISDPAGPFGGVKASGFGREGGSEGIEEYLETRYIALQ</sequence>
<evidence type="ECO:0000256" key="3">
    <source>
        <dbReference type="PROSITE-ProRule" id="PRU10007"/>
    </source>
</evidence>
<accession>A0A846WWG1</accession>